<keyword evidence="1" id="KW-0472">Membrane</keyword>
<reference evidence="2 3" key="1">
    <citation type="submission" date="2019-09" db="EMBL/GenBank/DDBJ databases">
        <authorList>
            <person name="Silva M."/>
            <person name="Pereira G."/>
            <person name="Lopes-Da-Costa L."/>
            <person name="Silva E."/>
        </authorList>
    </citation>
    <scope>NUCLEOTIDE SEQUENCE [LARGE SCALE GENOMIC DNA]</scope>
    <source>
        <strain evidence="2 3">FMV-PI01</strain>
    </source>
</reference>
<name>A0A6L5WHA1_9BACT</name>
<evidence type="ECO:0000256" key="1">
    <source>
        <dbReference type="SAM" id="Phobius"/>
    </source>
</evidence>
<dbReference type="EMBL" id="VWSJ01000019">
    <property type="protein sequence ID" value="MSN96588.1"/>
    <property type="molecule type" value="Genomic_DNA"/>
</dbReference>
<gene>
    <name evidence="2" type="ORF">F1B92_05315</name>
</gene>
<reference evidence="2 3" key="2">
    <citation type="submission" date="2020-03" db="EMBL/GenBank/DDBJ databases">
        <title>Campylobacter portucalensis sp. nov., a new species of Campylobacter isolated from the reproductive tract of bulls.</title>
        <authorList>
            <person name="Silva M.F."/>
            <person name="Pereira G."/>
            <person name="Carneiro C."/>
            <person name="Hemphill A."/>
            <person name="Mateus L."/>
            <person name="Lopes-Da-Costa L."/>
            <person name="Silva E."/>
        </authorList>
    </citation>
    <scope>NUCLEOTIDE SEQUENCE [LARGE SCALE GENOMIC DNA]</scope>
    <source>
        <strain evidence="2 3">FMV-PI01</strain>
    </source>
</reference>
<accession>A0A6L5WHA1</accession>
<protein>
    <submittedName>
        <fullName evidence="2">Uncharacterized protein</fullName>
    </submittedName>
</protein>
<evidence type="ECO:0000313" key="3">
    <source>
        <dbReference type="Proteomes" id="UP000476338"/>
    </source>
</evidence>
<feature type="transmembrane region" description="Helical" evidence="1">
    <location>
        <begin position="196"/>
        <end position="216"/>
    </location>
</feature>
<sequence length="266" mass="32152">MNFIIIIFCFGIYGFIVLIFYWLYVKLFEKKVNKIKEEKAKIEQIRIQNIIKKPTARDYDKEPIVVENRYERKSDLTIIFFMFLLFFYLIINSLEPQVDTFDNHIRRAALTTGTIGILILIYKIIILTKSIKYKIWIKIYQKHLEYEYINDIAKKEYIRIDFNEDLKVGYSFIPIVRLKNNKKNGKITFNDRYEKILFYPLRLIINFVFSLVFYLLNLYKINKYYVFKSDKFIVSVLASDELKNRFGKVQFEILTLTNSLVYIKKD</sequence>
<dbReference type="Proteomes" id="UP000476338">
    <property type="component" value="Unassembled WGS sequence"/>
</dbReference>
<comment type="caution">
    <text evidence="2">The sequence shown here is derived from an EMBL/GenBank/DDBJ whole genome shotgun (WGS) entry which is preliminary data.</text>
</comment>
<feature type="transmembrane region" description="Helical" evidence="1">
    <location>
        <begin position="106"/>
        <end position="125"/>
    </location>
</feature>
<dbReference type="AlphaFoldDB" id="A0A6L5WHA1"/>
<feature type="transmembrane region" description="Helical" evidence="1">
    <location>
        <begin position="5"/>
        <end position="24"/>
    </location>
</feature>
<organism evidence="2 3">
    <name type="scientific">Campylobacter portucalensis</name>
    <dbReference type="NCBI Taxonomy" id="2608384"/>
    <lineage>
        <taxon>Bacteria</taxon>
        <taxon>Pseudomonadati</taxon>
        <taxon>Campylobacterota</taxon>
        <taxon>Epsilonproteobacteria</taxon>
        <taxon>Campylobacterales</taxon>
        <taxon>Campylobacteraceae</taxon>
        <taxon>Campylobacter</taxon>
    </lineage>
</organism>
<feature type="transmembrane region" description="Helical" evidence="1">
    <location>
        <begin position="76"/>
        <end position="94"/>
    </location>
</feature>
<proteinExistence type="predicted"/>
<keyword evidence="3" id="KW-1185">Reference proteome</keyword>
<keyword evidence="1" id="KW-1133">Transmembrane helix</keyword>
<evidence type="ECO:0000313" key="2">
    <source>
        <dbReference type="EMBL" id="MSN96588.1"/>
    </source>
</evidence>
<keyword evidence="1" id="KW-0812">Transmembrane</keyword>